<feature type="transmembrane region" description="Helical" evidence="1">
    <location>
        <begin position="47"/>
        <end position="67"/>
    </location>
</feature>
<sequence>MSARGGPYGDDGVQPQRQFNYTLLLYILKVDARNTTAHANGTARDGIIKTGLVFFFSSFILFLTPSFPSANTRARGYTHTCTRTPKIRQTGEHLFYPTSGARCPSLSLASSHSFSLTSVFRRTRTT</sequence>
<keyword evidence="3" id="KW-1185">Reference proteome</keyword>
<name>A0A9P0J6E7_APHGO</name>
<dbReference type="Proteomes" id="UP001154329">
    <property type="component" value="Chromosome 2"/>
</dbReference>
<gene>
    <name evidence="2" type="ORF">APHIGO_LOCUS6173</name>
</gene>
<keyword evidence="1" id="KW-1133">Transmembrane helix</keyword>
<protein>
    <submittedName>
        <fullName evidence="2">Uncharacterized protein</fullName>
    </submittedName>
</protein>
<keyword evidence="1" id="KW-0472">Membrane</keyword>
<keyword evidence="1" id="KW-0812">Transmembrane</keyword>
<proteinExistence type="predicted"/>
<organism evidence="2 3">
    <name type="scientific">Aphis gossypii</name>
    <name type="common">Cotton aphid</name>
    <dbReference type="NCBI Taxonomy" id="80765"/>
    <lineage>
        <taxon>Eukaryota</taxon>
        <taxon>Metazoa</taxon>
        <taxon>Ecdysozoa</taxon>
        <taxon>Arthropoda</taxon>
        <taxon>Hexapoda</taxon>
        <taxon>Insecta</taxon>
        <taxon>Pterygota</taxon>
        <taxon>Neoptera</taxon>
        <taxon>Paraneoptera</taxon>
        <taxon>Hemiptera</taxon>
        <taxon>Sternorrhyncha</taxon>
        <taxon>Aphidomorpha</taxon>
        <taxon>Aphidoidea</taxon>
        <taxon>Aphididae</taxon>
        <taxon>Aphidini</taxon>
        <taxon>Aphis</taxon>
        <taxon>Aphis</taxon>
    </lineage>
</organism>
<reference evidence="2" key="2">
    <citation type="submission" date="2022-10" db="EMBL/GenBank/DDBJ databases">
        <authorList>
            <consortium name="ENA_rothamsted_submissions"/>
            <consortium name="culmorum"/>
            <person name="King R."/>
        </authorList>
    </citation>
    <scope>NUCLEOTIDE SEQUENCE</scope>
</reference>
<evidence type="ECO:0000313" key="3">
    <source>
        <dbReference type="Proteomes" id="UP001154329"/>
    </source>
</evidence>
<accession>A0A9P0J6E7</accession>
<dbReference type="AlphaFoldDB" id="A0A9P0J6E7"/>
<evidence type="ECO:0000256" key="1">
    <source>
        <dbReference type="SAM" id="Phobius"/>
    </source>
</evidence>
<dbReference type="EMBL" id="OU899035">
    <property type="protein sequence ID" value="CAH1724987.1"/>
    <property type="molecule type" value="Genomic_DNA"/>
</dbReference>
<reference evidence="2" key="1">
    <citation type="submission" date="2022-02" db="EMBL/GenBank/DDBJ databases">
        <authorList>
            <person name="King R."/>
        </authorList>
    </citation>
    <scope>NUCLEOTIDE SEQUENCE</scope>
</reference>
<evidence type="ECO:0000313" key="2">
    <source>
        <dbReference type="EMBL" id="CAH1724987.1"/>
    </source>
</evidence>